<keyword evidence="9" id="KW-1185">Reference proteome</keyword>
<feature type="region of interest" description="Disordered" evidence="6">
    <location>
        <begin position="608"/>
        <end position="632"/>
    </location>
</feature>
<dbReference type="InterPro" id="IPR017896">
    <property type="entry name" value="4Fe4S_Fe-S-bd"/>
</dbReference>
<dbReference type="SUPFAM" id="SSF51905">
    <property type="entry name" value="FAD/NAD(P)-binding domain"/>
    <property type="match status" value="1"/>
</dbReference>
<dbReference type="Gene3D" id="3.50.50.60">
    <property type="entry name" value="FAD/NAD(P)-binding domain"/>
    <property type="match status" value="2"/>
</dbReference>
<evidence type="ECO:0000259" key="7">
    <source>
        <dbReference type="PROSITE" id="PS51379"/>
    </source>
</evidence>
<dbReference type="Pfam" id="PF05199">
    <property type="entry name" value="GMC_oxred_C"/>
    <property type="match status" value="1"/>
</dbReference>
<organism evidence="8 9">
    <name type="scientific">Kribbella sancticallisti</name>
    <dbReference type="NCBI Taxonomy" id="460087"/>
    <lineage>
        <taxon>Bacteria</taxon>
        <taxon>Bacillati</taxon>
        <taxon>Actinomycetota</taxon>
        <taxon>Actinomycetes</taxon>
        <taxon>Propionibacteriales</taxon>
        <taxon>Kribbellaceae</taxon>
        <taxon>Kribbella</taxon>
    </lineage>
</organism>
<comment type="similarity">
    <text evidence="2">Belongs to the GMC oxidoreductase family.</text>
</comment>
<dbReference type="PANTHER" id="PTHR42784:SF1">
    <property type="entry name" value="PYRANOSE 2-OXIDASE"/>
    <property type="match status" value="1"/>
</dbReference>
<comment type="cofactor">
    <cofactor evidence="1">
        <name>FAD</name>
        <dbReference type="ChEBI" id="CHEBI:57692"/>
    </cofactor>
</comment>
<gene>
    <name evidence="8" type="ORF">GCM10009789_46730</name>
</gene>
<sequence length="681" mass="71718">MEQQDTSSLTAQERVVLGRLAEVVVPRDEWPSAADAGAVAFVERVITKDRPEWWPRVARALAVAGPEPELEAVLADVDGAWLVRLLAQGFYAGDGHIPDAYGNQPPAWTMVGWQSGVAGSWRAVQTELPITPRSALAGRYDCVVIGSGAGGGAAAQVVAESGRSVLVVETGRYPTTAALTHDHLRNPRSWSGLPAVTDPDFHGRPRVSVVDGEARVVLPSDGGWSNNAFTVGGGTRVYGAQAWRFVPRDFAMASTYGVPEGSGLADWPITYDDLEPYYALAEQRFGVSGGGVDPWHEPRSLPMPPLPRPRSAHLLAAAADRLGWGTLDVPLLINSVDYQGRAGCVRCGQCVGFACPVEAKSGTHNTALPAALATGRCSLVTETTAERLVTNGAGRVVGVAFVAVGDDGQIWRRTIDCAEVVVAAGATETPRLLLNSAHDREPGGLGNNQDQVGRYLQAHVYAGAVGLFDEDVVDLVGPGVSVATCDFRHGNDGIVGGGMLANEFVPTPAATYDYLTDAGLIPVAGAAGKQAMRREARRMLRVVGPIQEVSSAASRVRVDPGVKDRFGNPVARLSGSIHPEDVRAQAYLSDKARQWLVEAGAVRTAVGGVPSTGEASGGQHQAGTCRMGEDPARSVTDPYGRVWGHDNVRIADASVHVTNGGVNPVLTVLAGSLRIAEHLVR</sequence>
<accession>A0ABP4PPU6</accession>
<dbReference type="InterPro" id="IPR000172">
    <property type="entry name" value="GMC_OxRdtase_N"/>
</dbReference>
<evidence type="ECO:0000256" key="4">
    <source>
        <dbReference type="ARBA" id="ARBA00022827"/>
    </source>
</evidence>
<evidence type="ECO:0000256" key="2">
    <source>
        <dbReference type="ARBA" id="ARBA00010790"/>
    </source>
</evidence>
<evidence type="ECO:0000313" key="8">
    <source>
        <dbReference type="EMBL" id="GAA1587853.1"/>
    </source>
</evidence>
<evidence type="ECO:0000256" key="3">
    <source>
        <dbReference type="ARBA" id="ARBA00022630"/>
    </source>
</evidence>
<dbReference type="PROSITE" id="PS51379">
    <property type="entry name" value="4FE4S_FER_2"/>
    <property type="match status" value="1"/>
</dbReference>
<dbReference type="Pfam" id="PF00732">
    <property type="entry name" value="GMC_oxred_N"/>
    <property type="match status" value="1"/>
</dbReference>
<evidence type="ECO:0000256" key="5">
    <source>
        <dbReference type="ARBA" id="ARBA00023002"/>
    </source>
</evidence>
<evidence type="ECO:0000256" key="1">
    <source>
        <dbReference type="ARBA" id="ARBA00001974"/>
    </source>
</evidence>
<keyword evidence="3" id="KW-0285">Flavoprotein</keyword>
<proteinExistence type="inferred from homology"/>
<evidence type="ECO:0000256" key="6">
    <source>
        <dbReference type="SAM" id="MobiDB-lite"/>
    </source>
</evidence>
<comment type="caution">
    <text evidence="8">The sequence shown here is derived from an EMBL/GenBank/DDBJ whole genome shotgun (WGS) entry which is preliminary data.</text>
</comment>
<keyword evidence="5" id="KW-0560">Oxidoreductase</keyword>
<protein>
    <submittedName>
        <fullName evidence="8">GMC family oxidoreductase</fullName>
    </submittedName>
</protein>
<name>A0ABP4PPU6_9ACTN</name>
<reference evidence="9" key="1">
    <citation type="journal article" date="2019" name="Int. J. Syst. Evol. Microbiol.">
        <title>The Global Catalogue of Microorganisms (GCM) 10K type strain sequencing project: providing services to taxonomists for standard genome sequencing and annotation.</title>
        <authorList>
            <consortium name="The Broad Institute Genomics Platform"/>
            <consortium name="The Broad Institute Genome Sequencing Center for Infectious Disease"/>
            <person name="Wu L."/>
            <person name="Ma J."/>
        </authorList>
    </citation>
    <scope>NUCLEOTIDE SEQUENCE [LARGE SCALE GENOMIC DNA]</scope>
    <source>
        <strain evidence="9">JCM 14969</strain>
    </source>
</reference>
<dbReference type="PANTHER" id="PTHR42784">
    <property type="entry name" value="PYRANOSE 2-OXIDASE"/>
    <property type="match status" value="1"/>
</dbReference>
<dbReference type="Proteomes" id="UP001500393">
    <property type="component" value="Unassembled WGS sequence"/>
</dbReference>
<dbReference type="InterPro" id="IPR007867">
    <property type="entry name" value="GMC_OxRtase_C"/>
</dbReference>
<evidence type="ECO:0000313" key="9">
    <source>
        <dbReference type="Proteomes" id="UP001500393"/>
    </source>
</evidence>
<keyword evidence="4" id="KW-0274">FAD</keyword>
<dbReference type="RefSeq" id="WP_344217287.1">
    <property type="nucleotide sequence ID" value="NZ_BAAAOS010000032.1"/>
</dbReference>
<dbReference type="InterPro" id="IPR036188">
    <property type="entry name" value="FAD/NAD-bd_sf"/>
</dbReference>
<dbReference type="InterPro" id="IPR051473">
    <property type="entry name" value="P2Ox-like"/>
</dbReference>
<dbReference type="EMBL" id="BAAAOS010000032">
    <property type="protein sequence ID" value="GAA1587853.1"/>
    <property type="molecule type" value="Genomic_DNA"/>
</dbReference>
<feature type="domain" description="4Fe-4S ferredoxin-type" evidence="7">
    <location>
        <begin position="332"/>
        <end position="365"/>
    </location>
</feature>